<evidence type="ECO:0000256" key="3">
    <source>
        <dbReference type="ARBA" id="ARBA00022771"/>
    </source>
</evidence>
<dbReference type="Gene3D" id="3.30.40.10">
    <property type="entry name" value="Zinc/RING finger domain, C3HC4 (zinc finger)"/>
    <property type="match status" value="2"/>
</dbReference>
<dbReference type="InterPro" id="IPR055198">
    <property type="entry name" value="NSD_PHD"/>
</dbReference>
<reference evidence="8 9" key="1">
    <citation type="submission" date="2020-10" db="EMBL/GenBank/DDBJ databases">
        <title>The Coptis chinensis genome and diversification of protoberbering-type alkaloids.</title>
        <authorList>
            <person name="Wang B."/>
            <person name="Shu S."/>
            <person name="Song C."/>
            <person name="Liu Y."/>
        </authorList>
    </citation>
    <scope>NUCLEOTIDE SEQUENCE [LARGE SCALE GENOMIC DNA]</scope>
    <source>
        <strain evidence="8">HL-2020</strain>
        <tissue evidence="8">Leaf</tissue>
    </source>
</reference>
<keyword evidence="4" id="KW-0862">Zinc</keyword>
<dbReference type="CDD" id="cd15565">
    <property type="entry name" value="PHD2_NSD"/>
    <property type="match status" value="1"/>
</dbReference>
<evidence type="ECO:0000256" key="2">
    <source>
        <dbReference type="ARBA" id="ARBA00022723"/>
    </source>
</evidence>
<dbReference type="EMBL" id="JADFTS010000004">
    <property type="protein sequence ID" value="KAF9610512.1"/>
    <property type="molecule type" value="Genomic_DNA"/>
</dbReference>
<evidence type="ECO:0000313" key="9">
    <source>
        <dbReference type="Proteomes" id="UP000631114"/>
    </source>
</evidence>
<comment type="caution">
    <text evidence="8">The sequence shown here is derived from an EMBL/GenBank/DDBJ whole genome shotgun (WGS) entry which is preliminary data.</text>
</comment>
<dbReference type="GO" id="GO:0005634">
    <property type="term" value="C:nucleus"/>
    <property type="evidence" value="ECO:0007669"/>
    <property type="project" value="UniProtKB-SubCell"/>
</dbReference>
<dbReference type="Pfam" id="PF22908">
    <property type="entry name" value="PHD_NSD"/>
    <property type="match status" value="1"/>
</dbReference>
<dbReference type="PANTHER" id="PTHR46235">
    <property type="entry name" value="PHD FINGER-CONTAINING PROTEIN DDB_G0268158"/>
    <property type="match status" value="1"/>
</dbReference>
<comment type="subcellular location">
    <subcellularLocation>
        <location evidence="1">Nucleus</location>
    </subcellularLocation>
</comment>
<dbReference type="SMART" id="SM00249">
    <property type="entry name" value="PHD"/>
    <property type="match status" value="3"/>
</dbReference>
<dbReference type="InterPro" id="IPR022702">
    <property type="entry name" value="Cytosine_MeTrfase1_RFD"/>
</dbReference>
<sequence length="770" mass="86749">MAGKVEQSVKNYFFVDDKDEAISFSVLPMIWSENEVSTNVYLHGIKDDGGPGRISHRVIAWKLDFSRDLPGISVLSVDNNWINLQNPRRSFVDTIRTILITIHCLHILKKHPSTSQTSLWSHLQKNFSEYEVKPSEIDLLDHLPLICAAVKQDETLAKTTFMLAFFEDPKKRKVFDEQDIRHHLVAKKHKFLSEDNGESIEETMATIADESVEGRDLFDSVCALCDNGGELLCCEGRCLRCFHATVDTGAQAGCKSLGLSEAQIQAMQEFLCMNCKYNQHQCFSCGKLGSSDRSNNAEVFLCASANCGHFYHPRCVAKLLHPISELSAEDLQKRIIAGESFTCTVHKCSICKEEENTNVRDLQFAICRRCPKVFHRKCLPREISFETIASVGIVPQRAWGKLLPDRILIYCLKHKIDHSTLMPVGDHIKFPDAHEKKKLCSSYLQPGRNGSRPIIQTKQTQGKSDSKMNSQVIDASRLHLKDRVKYNSKKVDKLLVLDEADALLREGRLKQVVNKKQGVLSKSKKTLIDVPVGENLSSSPPSGDIELKTRLVDLVKKKSSSKTSKILADGHKAASSQRNTLDSTINKTISPRKLEGSVNAFQVSDALVKKKICSQYLQPCQEKILAKDISAHSRNYPKRDPANKLKQVDKMPSAIRDQISTKVHMKHKGKKDEPGPNTHQSLTPTKRTYKENFDSKMNSQILNASRLQLKDRNKYTYKKVDNLKIADKLHWYVQNGDTTVAEQPTVNPWEVGPKVLGSIPTFTGERGIEF</sequence>
<keyword evidence="9" id="KW-1185">Reference proteome</keyword>
<evidence type="ECO:0000256" key="1">
    <source>
        <dbReference type="ARBA" id="ARBA00004123"/>
    </source>
</evidence>
<dbReference type="PANTHER" id="PTHR46235:SF3">
    <property type="entry name" value="PHD FINGER-CONTAINING PROTEIN DDB_G0268158"/>
    <property type="match status" value="1"/>
</dbReference>
<evidence type="ECO:0000256" key="6">
    <source>
        <dbReference type="SAM" id="MobiDB-lite"/>
    </source>
</evidence>
<protein>
    <recommendedName>
        <fullName evidence="7">Zinc finger PHD-type domain-containing protein</fullName>
    </recommendedName>
</protein>
<feature type="domain" description="Zinc finger PHD-type" evidence="7">
    <location>
        <begin position="221"/>
        <end position="276"/>
    </location>
</feature>
<accession>A0A835I6D9</accession>
<gene>
    <name evidence="8" type="ORF">IFM89_022792</name>
</gene>
<name>A0A835I6D9_9MAGN</name>
<evidence type="ECO:0000259" key="7">
    <source>
        <dbReference type="SMART" id="SM00249"/>
    </source>
</evidence>
<keyword evidence="5" id="KW-0539">Nucleus</keyword>
<evidence type="ECO:0000313" key="8">
    <source>
        <dbReference type="EMBL" id="KAF9610512.1"/>
    </source>
</evidence>
<organism evidence="8 9">
    <name type="scientific">Coptis chinensis</name>
    <dbReference type="NCBI Taxonomy" id="261450"/>
    <lineage>
        <taxon>Eukaryota</taxon>
        <taxon>Viridiplantae</taxon>
        <taxon>Streptophyta</taxon>
        <taxon>Embryophyta</taxon>
        <taxon>Tracheophyta</taxon>
        <taxon>Spermatophyta</taxon>
        <taxon>Magnoliopsida</taxon>
        <taxon>Ranunculales</taxon>
        <taxon>Ranunculaceae</taxon>
        <taxon>Coptidoideae</taxon>
        <taxon>Coptis</taxon>
    </lineage>
</organism>
<feature type="region of interest" description="Disordered" evidence="6">
    <location>
        <begin position="443"/>
        <end position="469"/>
    </location>
</feature>
<dbReference type="OrthoDB" id="21264at2759"/>
<keyword evidence="2" id="KW-0479">Metal-binding</keyword>
<feature type="domain" description="Zinc finger PHD-type" evidence="7">
    <location>
        <begin position="281"/>
        <end position="347"/>
    </location>
</feature>
<feature type="region of interest" description="Disordered" evidence="6">
    <location>
        <begin position="664"/>
        <end position="685"/>
    </location>
</feature>
<proteinExistence type="predicted"/>
<keyword evidence="3" id="KW-0863">Zinc-finger</keyword>
<dbReference type="Proteomes" id="UP000631114">
    <property type="component" value="Unassembled WGS sequence"/>
</dbReference>
<dbReference type="GO" id="GO:0008270">
    <property type="term" value="F:zinc ion binding"/>
    <property type="evidence" value="ECO:0007669"/>
    <property type="project" value="UniProtKB-KW"/>
</dbReference>
<dbReference type="InterPro" id="IPR013083">
    <property type="entry name" value="Znf_RING/FYVE/PHD"/>
</dbReference>
<dbReference type="Pfam" id="PF12047">
    <property type="entry name" value="DNMT1-RFD"/>
    <property type="match status" value="1"/>
</dbReference>
<evidence type="ECO:0000256" key="4">
    <source>
        <dbReference type="ARBA" id="ARBA00022833"/>
    </source>
</evidence>
<dbReference type="InterPro" id="IPR001965">
    <property type="entry name" value="Znf_PHD"/>
</dbReference>
<evidence type="ECO:0000256" key="5">
    <source>
        <dbReference type="ARBA" id="ARBA00023242"/>
    </source>
</evidence>
<dbReference type="AlphaFoldDB" id="A0A835I6D9"/>
<feature type="domain" description="Zinc finger PHD-type" evidence="7">
    <location>
        <begin position="348"/>
        <end position="415"/>
    </location>
</feature>
<feature type="compositionally biased region" description="Polar residues" evidence="6">
    <location>
        <begin position="454"/>
        <end position="469"/>
    </location>
</feature>